<dbReference type="AlphaFoldDB" id="A0AA86TG17"/>
<dbReference type="PANTHER" id="PTHR36005:SF1">
    <property type="entry name" value="DNA LIGASE-LIKE PROTEIN"/>
    <property type="match status" value="1"/>
</dbReference>
<feature type="compositionally biased region" description="Acidic residues" evidence="1">
    <location>
        <begin position="487"/>
        <end position="510"/>
    </location>
</feature>
<accession>A0AA86TG17</accession>
<feature type="compositionally biased region" description="Low complexity" evidence="1">
    <location>
        <begin position="678"/>
        <end position="690"/>
    </location>
</feature>
<feature type="compositionally biased region" description="Acidic residues" evidence="1">
    <location>
        <begin position="402"/>
        <end position="412"/>
    </location>
</feature>
<protein>
    <submittedName>
        <fullName evidence="2">Uncharacterized protein</fullName>
    </submittedName>
</protein>
<evidence type="ECO:0000313" key="2">
    <source>
        <dbReference type="EMBL" id="CAJ1973319.1"/>
    </source>
</evidence>
<feature type="compositionally biased region" description="Basic and acidic residues" evidence="1">
    <location>
        <begin position="104"/>
        <end position="133"/>
    </location>
</feature>
<evidence type="ECO:0000313" key="3">
    <source>
        <dbReference type="Proteomes" id="UP001189624"/>
    </source>
</evidence>
<feature type="region of interest" description="Disordered" evidence="1">
    <location>
        <begin position="474"/>
        <end position="514"/>
    </location>
</feature>
<feature type="compositionally biased region" description="Polar residues" evidence="1">
    <location>
        <begin position="34"/>
        <end position="57"/>
    </location>
</feature>
<dbReference type="EMBL" id="OY731406">
    <property type="protein sequence ID" value="CAJ1973319.1"/>
    <property type="molecule type" value="Genomic_DNA"/>
</dbReference>
<feature type="region of interest" description="Disordered" evidence="1">
    <location>
        <begin position="353"/>
        <end position="459"/>
    </location>
</feature>
<dbReference type="Gramene" id="rna-AYBTSS11_LOCUS25379">
    <property type="protein sequence ID" value="CAJ1973319.1"/>
    <property type="gene ID" value="gene-AYBTSS11_LOCUS25379"/>
</dbReference>
<name>A0AA86TG17_9FABA</name>
<reference evidence="2" key="1">
    <citation type="submission" date="2023-10" db="EMBL/GenBank/DDBJ databases">
        <authorList>
            <person name="Domelevo Entfellner J.-B."/>
        </authorList>
    </citation>
    <scope>NUCLEOTIDE SEQUENCE</scope>
</reference>
<keyword evidence="3" id="KW-1185">Reference proteome</keyword>
<feature type="compositionally biased region" description="Basic and acidic residues" evidence="1">
    <location>
        <begin position="441"/>
        <end position="454"/>
    </location>
</feature>
<organism evidence="2 3">
    <name type="scientific">Sphenostylis stenocarpa</name>
    <dbReference type="NCBI Taxonomy" id="92480"/>
    <lineage>
        <taxon>Eukaryota</taxon>
        <taxon>Viridiplantae</taxon>
        <taxon>Streptophyta</taxon>
        <taxon>Embryophyta</taxon>
        <taxon>Tracheophyta</taxon>
        <taxon>Spermatophyta</taxon>
        <taxon>Magnoliopsida</taxon>
        <taxon>eudicotyledons</taxon>
        <taxon>Gunneridae</taxon>
        <taxon>Pentapetalae</taxon>
        <taxon>rosids</taxon>
        <taxon>fabids</taxon>
        <taxon>Fabales</taxon>
        <taxon>Fabaceae</taxon>
        <taxon>Papilionoideae</taxon>
        <taxon>50 kb inversion clade</taxon>
        <taxon>NPAAA clade</taxon>
        <taxon>indigoferoid/millettioid clade</taxon>
        <taxon>Phaseoleae</taxon>
        <taxon>Sphenostylis</taxon>
    </lineage>
</organism>
<dbReference type="PANTHER" id="PTHR36005">
    <property type="entry name" value="DNA LIGASE-LIKE PROTEIN"/>
    <property type="match status" value="1"/>
</dbReference>
<feature type="region of interest" description="Disordered" evidence="1">
    <location>
        <begin position="104"/>
        <end position="187"/>
    </location>
</feature>
<feature type="region of interest" description="Disordered" evidence="1">
    <location>
        <begin position="1"/>
        <end position="87"/>
    </location>
</feature>
<sequence length="738" mass="82864">MESDDDVELLPPSPVHERKLRRLKKATRVPEPSHSLSSPTVFSESGNGEEQFTVSNGESGPEPESQVPSPSPNPQPDSPIGVTVNDDGLGAKRVLDFDFVIEEHKKVDGESQEVNDPKNSDEVRDLKASDKVRVLNTDEVERKRRSSNDLPENKKKRIDGGDGSEKKLKESATNKRKAEKERRETMKQLRAESQRLLRETRDATFKPAPLVQKPISSILDKIRQRKLEILKSSASFEDNDDIMVDEEIPDNVEKAEPKDMAATCPAATNSASDTLNIGESNDSKDNPSSESIPSPTAVGLESEHTFRAPIGETQELFSDSERSGIKEEAVNEKFSNPSEQVFAPPMLSMNLKLDSVLHDDDDDDAVSSDEEENDKENVDPHVHGSVHLTLLPNGDPVRAFVDEEAEEEDDSDHDLQRFQDNEGEEEDDDIEELNDIIATQYDEKPNDREKRDQLHQQWLRQQDTAGVDNLLQKLNCGSKLKGTPSLVEEDEESRESETKNDDDEDSEAEEYTAQAESLKATLKKMKQMIPQMFSDKDDKYVSSDEETEEKLARQCLYYKTEERATLYSPAEDESTRGVFSLIKKLNVPDPKRKGRSTSIFAMPTIGQNIQISSKSSFVGRASDRFMPTSRKQGPCKVRSFVFGRDDSNSRSSYVMSEDSSDVIPRESQPPKPASAKFQRNTQNRNTTSNSASKESNVSLFDILRKSSHHAEHSFQNAKVQPKESIFDAFKLVKKPTKV</sequence>
<dbReference type="Proteomes" id="UP001189624">
    <property type="component" value="Chromosome 9"/>
</dbReference>
<feature type="compositionally biased region" description="Basic and acidic residues" evidence="1">
    <location>
        <begin position="158"/>
        <end position="187"/>
    </location>
</feature>
<feature type="region of interest" description="Disordered" evidence="1">
    <location>
        <begin position="255"/>
        <end position="324"/>
    </location>
</feature>
<evidence type="ECO:0000256" key="1">
    <source>
        <dbReference type="SAM" id="MobiDB-lite"/>
    </source>
</evidence>
<feature type="compositionally biased region" description="Low complexity" evidence="1">
    <location>
        <begin position="58"/>
        <end position="68"/>
    </location>
</feature>
<feature type="compositionally biased region" description="Polar residues" evidence="1">
    <location>
        <begin position="266"/>
        <end position="280"/>
    </location>
</feature>
<feature type="compositionally biased region" description="Acidic residues" evidence="1">
    <location>
        <begin position="359"/>
        <end position="374"/>
    </location>
</feature>
<feature type="compositionally biased region" description="Acidic residues" evidence="1">
    <location>
        <begin position="421"/>
        <end position="434"/>
    </location>
</feature>
<feature type="compositionally biased region" description="Basic residues" evidence="1">
    <location>
        <begin position="18"/>
        <end position="27"/>
    </location>
</feature>
<proteinExistence type="predicted"/>
<feature type="region of interest" description="Disordered" evidence="1">
    <location>
        <begin position="622"/>
        <end position="696"/>
    </location>
</feature>
<gene>
    <name evidence="2" type="ORF">AYBTSS11_LOCUS25379</name>
</gene>